<proteinExistence type="predicted"/>
<dbReference type="EMBL" id="JAWDGP010006058">
    <property type="protein sequence ID" value="KAK3748004.1"/>
    <property type="molecule type" value="Genomic_DNA"/>
</dbReference>
<protein>
    <submittedName>
        <fullName evidence="1">Uncharacterized protein</fullName>
    </submittedName>
</protein>
<sequence>MLHIEWCGVVTRAHRIERMVTLLDPLGFGTIFNTPHCLEPRSFIYRIFLSHCQLLGHLDFGHGNHLGT</sequence>
<accession>A0AAE0YJW1</accession>
<dbReference type="Proteomes" id="UP001283361">
    <property type="component" value="Unassembled WGS sequence"/>
</dbReference>
<evidence type="ECO:0000313" key="2">
    <source>
        <dbReference type="Proteomes" id="UP001283361"/>
    </source>
</evidence>
<evidence type="ECO:0000313" key="1">
    <source>
        <dbReference type="EMBL" id="KAK3748004.1"/>
    </source>
</evidence>
<organism evidence="1 2">
    <name type="scientific">Elysia crispata</name>
    <name type="common">lettuce slug</name>
    <dbReference type="NCBI Taxonomy" id="231223"/>
    <lineage>
        <taxon>Eukaryota</taxon>
        <taxon>Metazoa</taxon>
        <taxon>Spiralia</taxon>
        <taxon>Lophotrochozoa</taxon>
        <taxon>Mollusca</taxon>
        <taxon>Gastropoda</taxon>
        <taxon>Heterobranchia</taxon>
        <taxon>Euthyneura</taxon>
        <taxon>Panpulmonata</taxon>
        <taxon>Sacoglossa</taxon>
        <taxon>Placobranchoidea</taxon>
        <taxon>Plakobranchidae</taxon>
        <taxon>Elysia</taxon>
    </lineage>
</organism>
<keyword evidence="2" id="KW-1185">Reference proteome</keyword>
<dbReference type="AlphaFoldDB" id="A0AAE0YJW1"/>
<name>A0AAE0YJW1_9GAST</name>
<comment type="caution">
    <text evidence="1">The sequence shown here is derived from an EMBL/GenBank/DDBJ whole genome shotgun (WGS) entry which is preliminary data.</text>
</comment>
<gene>
    <name evidence="1" type="ORF">RRG08_029861</name>
</gene>
<reference evidence="1" key="1">
    <citation type="journal article" date="2023" name="G3 (Bethesda)">
        <title>A reference genome for the long-term kleptoplast-retaining sea slug Elysia crispata morphotype clarki.</title>
        <authorList>
            <person name="Eastman K.E."/>
            <person name="Pendleton A.L."/>
            <person name="Shaikh M.A."/>
            <person name="Suttiyut T."/>
            <person name="Ogas R."/>
            <person name="Tomko P."/>
            <person name="Gavelis G."/>
            <person name="Widhalm J.R."/>
            <person name="Wisecaver J.H."/>
        </authorList>
    </citation>
    <scope>NUCLEOTIDE SEQUENCE</scope>
    <source>
        <strain evidence="1">ECLA1</strain>
    </source>
</reference>